<dbReference type="SUPFAM" id="SSF52317">
    <property type="entry name" value="Class I glutamine amidotransferase-like"/>
    <property type="match status" value="1"/>
</dbReference>
<gene>
    <name evidence="5" type="ORF">Acy02nite_32260</name>
</gene>
<sequence>MLTDVAVVVAEPVPAFELGVTSEIFGLTPAGSGLPRYEYAVCAQRCEPMRTSSGFTIVPSHDLRRLDSADLIIVTGASPMVEPPGEQLTAALHRAAGRGATVAALCTGAFPVAATGLLDGRRATTHWSSAAELARRFPAVTVDPDPIYIVDGPVATSAGSSAAIDLCLHLIRREFGAAVANRVAREMVVPPHRSGGQAQFARTPVPATHAGPGLAELLDWAVEHLAEDLSVEALAGRAAMSARTFIRHFTAATGTTPASWVRDQRIRRAEELLERDGATVASVARRSGFGSPDTLRRHFRRARGVTPEAYREAFRPIP</sequence>
<comment type="caution">
    <text evidence="5">The sequence shown here is derived from an EMBL/GenBank/DDBJ whole genome shotgun (WGS) entry which is preliminary data.</text>
</comment>
<evidence type="ECO:0000256" key="3">
    <source>
        <dbReference type="ARBA" id="ARBA00023163"/>
    </source>
</evidence>
<dbReference type="Pfam" id="PF12833">
    <property type="entry name" value="HTH_18"/>
    <property type="match status" value="1"/>
</dbReference>
<evidence type="ECO:0000256" key="1">
    <source>
        <dbReference type="ARBA" id="ARBA00023015"/>
    </source>
</evidence>
<organism evidence="5 6">
    <name type="scientific">Actinoplanes cyaneus</name>
    <dbReference type="NCBI Taxonomy" id="52696"/>
    <lineage>
        <taxon>Bacteria</taxon>
        <taxon>Bacillati</taxon>
        <taxon>Actinomycetota</taxon>
        <taxon>Actinomycetes</taxon>
        <taxon>Micromonosporales</taxon>
        <taxon>Micromonosporaceae</taxon>
        <taxon>Actinoplanes</taxon>
    </lineage>
</organism>
<dbReference type="AlphaFoldDB" id="A0A919M0P7"/>
<dbReference type="SMART" id="SM00342">
    <property type="entry name" value="HTH_ARAC"/>
    <property type="match status" value="1"/>
</dbReference>
<evidence type="ECO:0000313" key="5">
    <source>
        <dbReference type="EMBL" id="GID65345.1"/>
    </source>
</evidence>
<dbReference type="RefSeq" id="WP_239174888.1">
    <property type="nucleotide sequence ID" value="NZ_BOMH01000024.1"/>
</dbReference>
<protein>
    <submittedName>
        <fullName evidence="5">Transcription regulator, AraC family protein</fullName>
    </submittedName>
</protein>
<dbReference type="InterPro" id="IPR018062">
    <property type="entry name" value="HTH_AraC-typ_CS"/>
</dbReference>
<keyword evidence="3" id="KW-0804">Transcription</keyword>
<dbReference type="GO" id="GO:0043565">
    <property type="term" value="F:sequence-specific DNA binding"/>
    <property type="evidence" value="ECO:0007669"/>
    <property type="project" value="InterPro"/>
</dbReference>
<feature type="domain" description="HTH araC/xylS-type" evidence="4">
    <location>
        <begin position="215"/>
        <end position="313"/>
    </location>
</feature>
<keyword evidence="2" id="KW-0238">DNA-binding</keyword>
<dbReference type="PROSITE" id="PS00041">
    <property type="entry name" value="HTH_ARAC_FAMILY_1"/>
    <property type="match status" value="1"/>
</dbReference>
<dbReference type="Proteomes" id="UP000619479">
    <property type="component" value="Unassembled WGS sequence"/>
</dbReference>
<dbReference type="PROSITE" id="PS01124">
    <property type="entry name" value="HTH_ARAC_FAMILY_2"/>
    <property type="match status" value="1"/>
</dbReference>
<reference evidence="5" key="1">
    <citation type="submission" date="2021-01" db="EMBL/GenBank/DDBJ databases">
        <title>Whole genome shotgun sequence of Actinoplanes cyaneus NBRC 14990.</title>
        <authorList>
            <person name="Komaki H."/>
            <person name="Tamura T."/>
        </authorList>
    </citation>
    <scope>NUCLEOTIDE SEQUENCE</scope>
    <source>
        <strain evidence="5">NBRC 14990</strain>
    </source>
</reference>
<dbReference type="SUPFAM" id="SSF46689">
    <property type="entry name" value="Homeodomain-like"/>
    <property type="match status" value="2"/>
</dbReference>
<dbReference type="PANTHER" id="PTHR43130:SF3">
    <property type="entry name" value="HTH-TYPE TRANSCRIPTIONAL REGULATOR RV1931C"/>
    <property type="match status" value="1"/>
</dbReference>
<proteinExistence type="predicted"/>
<name>A0A919M0P7_9ACTN</name>
<dbReference type="InterPro" id="IPR029062">
    <property type="entry name" value="Class_I_gatase-like"/>
</dbReference>
<evidence type="ECO:0000256" key="2">
    <source>
        <dbReference type="ARBA" id="ARBA00023125"/>
    </source>
</evidence>
<keyword evidence="6" id="KW-1185">Reference proteome</keyword>
<dbReference type="InterPro" id="IPR002818">
    <property type="entry name" value="DJ-1/PfpI"/>
</dbReference>
<dbReference type="InterPro" id="IPR052158">
    <property type="entry name" value="INH-QAR"/>
</dbReference>
<dbReference type="GO" id="GO:0003700">
    <property type="term" value="F:DNA-binding transcription factor activity"/>
    <property type="evidence" value="ECO:0007669"/>
    <property type="project" value="InterPro"/>
</dbReference>
<evidence type="ECO:0000313" key="6">
    <source>
        <dbReference type="Proteomes" id="UP000619479"/>
    </source>
</evidence>
<dbReference type="InterPro" id="IPR018060">
    <property type="entry name" value="HTH_AraC"/>
</dbReference>
<dbReference type="InterPro" id="IPR009057">
    <property type="entry name" value="Homeodomain-like_sf"/>
</dbReference>
<dbReference type="PANTHER" id="PTHR43130">
    <property type="entry name" value="ARAC-FAMILY TRANSCRIPTIONAL REGULATOR"/>
    <property type="match status" value="1"/>
</dbReference>
<evidence type="ECO:0000259" key="4">
    <source>
        <dbReference type="PROSITE" id="PS01124"/>
    </source>
</evidence>
<dbReference type="EMBL" id="BOMH01000024">
    <property type="protein sequence ID" value="GID65345.1"/>
    <property type="molecule type" value="Genomic_DNA"/>
</dbReference>
<keyword evidence="1" id="KW-0805">Transcription regulation</keyword>
<dbReference type="CDD" id="cd03137">
    <property type="entry name" value="GATase1_AraC_1"/>
    <property type="match status" value="1"/>
</dbReference>
<dbReference type="Pfam" id="PF01965">
    <property type="entry name" value="DJ-1_PfpI"/>
    <property type="match status" value="1"/>
</dbReference>
<dbReference type="Gene3D" id="3.40.50.880">
    <property type="match status" value="1"/>
</dbReference>
<dbReference type="Gene3D" id="1.10.10.60">
    <property type="entry name" value="Homeodomain-like"/>
    <property type="match status" value="1"/>
</dbReference>
<accession>A0A919M0P7</accession>